<dbReference type="EMBL" id="JBDFQZ010000004">
    <property type="protein sequence ID" value="KAK9734124.1"/>
    <property type="molecule type" value="Genomic_DNA"/>
</dbReference>
<dbReference type="Proteomes" id="UP001443914">
    <property type="component" value="Unassembled WGS sequence"/>
</dbReference>
<reference evidence="2" key="1">
    <citation type="submission" date="2024-03" db="EMBL/GenBank/DDBJ databases">
        <title>WGS assembly of Saponaria officinalis var. Norfolk2.</title>
        <authorList>
            <person name="Jenkins J."/>
            <person name="Shu S."/>
            <person name="Grimwood J."/>
            <person name="Barry K."/>
            <person name="Goodstein D."/>
            <person name="Schmutz J."/>
            <person name="Leebens-Mack J."/>
            <person name="Osbourn A."/>
        </authorList>
    </citation>
    <scope>NUCLEOTIDE SEQUENCE [LARGE SCALE GENOMIC DNA]</scope>
    <source>
        <strain evidence="2">JIC</strain>
    </source>
</reference>
<name>A0AAW1LGV0_SAPOF</name>
<sequence>MSVNEGIGSRPVQNTRGVTTGKNLKKENPDNLHIGFNELGQPFGFYQGQFATDMGVLARNIKITYLSWKKVPWGEKETIWKDVKKTWKLHDDKQKIVLKILSKVYREFKSRLTRTYITKTMKLKEGEVADSPIGKYDQITKEVWEEFKKQRTDKSFLVLIVVH</sequence>
<accession>A0AAW1LGV0</accession>
<protein>
    <submittedName>
        <fullName evidence="2">Uncharacterized protein</fullName>
    </submittedName>
</protein>
<evidence type="ECO:0000256" key="1">
    <source>
        <dbReference type="SAM" id="MobiDB-lite"/>
    </source>
</evidence>
<dbReference type="AlphaFoldDB" id="A0AAW1LGV0"/>
<evidence type="ECO:0000313" key="3">
    <source>
        <dbReference type="Proteomes" id="UP001443914"/>
    </source>
</evidence>
<feature type="region of interest" description="Disordered" evidence="1">
    <location>
        <begin position="1"/>
        <end position="24"/>
    </location>
</feature>
<gene>
    <name evidence="2" type="ORF">RND81_04G116400</name>
</gene>
<dbReference type="PANTHER" id="PTHR33018">
    <property type="entry name" value="OS10G0338966 PROTEIN-RELATED"/>
    <property type="match status" value="1"/>
</dbReference>
<evidence type="ECO:0000313" key="2">
    <source>
        <dbReference type="EMBL" id="KAK9734124.1"/>
    </source>
</evidence>
<comment type="caution">
    <text evidence="2">The sequence shown here is derived from an EMBL/GenBank/DDBJ whole genome shotgun (WGS) entry which is preliminary data.</text>
</comment>
<feature type="compositionally biased region" description="Polar residues" evidence="1">
    <location>
        <begin position="11"/>
        <end position="22"/>
    </location>
</feature>
<keyword evidence="3" id="KW-1185">Reference proteome</keyword>
<organism evidence="2 3">
    <name type="scientific">Saponaria officinalis</name>
    <name type="common">Common soapwort</name>
    <name type="synonym">Lychnis saponaria</name>
    <dbReference type="NCBI Taxonomy" id="3572"/>
    <lineage>
        <taxon>Eukaryota</taxon>
        <taxon>Viridiplantae</taxon>
        <taxon>Streptophyta</taxon>
        <taxon>Embryophyta</taxon>
        <taxon>Tracheophyta</taxon>
        <taxon>Spermatophyta</taxon>
        <taxon>Magnoliopsida</taxon>
        <taxon>eudicotyledons</taxon>
        <taxon>Gunneridae</taxon>
        <taxon>Pentapetalae</taxon>
        <taxon>Caryophyllales</taxon>
        <taxon>Caryophyllaceae</taxon>
        <taxon>Caryophylleae</taxon>
        <taxon>Saponaria</taxon>
    </lineage>
</organism>
<dbReference type="PANTHER" id="PTHR33018:SF37">
    <property type="entry name" value="TRANSPOSASE TNP1_EN_SPM-LIKE DOMAIN-CONTAINING PROTEIN"/>
    <property type="match status" value="1"/>
</dbReference>
<proteinExistence type="predicted"/>